<comment type="caution">
    <text evidence="2">The sequence shown here is derived from an EMBL/GenBank/DDBJ whole genome shotgun (WGS) entry which is preliminary data.</text>
</comment>
<feature type="region of interest" description="Disordered" evidence="1">
    <location>
        <begin position="85"/>
        <end position="114"/>
    </location>
</feature>
<proteinExistence type="predicted"/>
<accession>A0A834E3A8</accession>
<name>A0A834E3A8_9CHIR</name>
<protein>
    <submittedName>
        <fullName evidence="2">Uncharacterized protein</fullName>
    </submittedName>
</protein>
<evidence type="ECO:0000313" key="2">
    <source>
        <dbReference type="EMBL" id="KAF6099877.1"/>
    </source>
</evidence>
<sequence length="164" mass="17399">MGGGFSPGKTPGPDARRKLRQQEVLRLGWIAALGPRGLARASRGSWPGGVSRGGQKQEHPQPSQPSSRRRHALTLHVVMELRLLGGREEGPGLPGRGAVTDTEGRGQRARGRREESWHLGPILGIQGTFEQSGAGVALRLLSDPISAQLWQKGSGPCRAPKGGS</sequence>
<feature type="region of interest" description="Disordered" evidence="1">
    <location>
        <begin position="1"/>
        <end position="20"/>
    </location>
</feature>
<evidence type="ECO:0000256" key="1">
    <source>
        <dbReference type="SAM" id="MobiDB-lite"/>
    </source>
</evidence>
<dbReference type="Proteomes" id="UP000664940">
    <property type="component" value="Unassembled WGS sequence"/>
</dbReference>
<evidence type="ECO:0000313" key="3">
    <source>
        <dbReference type="Proteomes" id="UP000664940"/>
    </source>
</evidence>
<dbReference type="AlphaFoldDB" id="A0A834E3A8"/>
<reference evidence="2 3" key="1">
    <citation type="journal article" date="2020" name="Nature">
        <title>Six reference-quality genomes reveal evolution of bat adaptations.</title>
        <authorList>
            <person name="Jebb D."/>
            <person name="Huang Z."/>
            <person name="Pippel M."/>
            <person name="Hughes G.M."/>
            <person name="Lavrichenko K."/>
            <person name="Devanna P."/>
            <person name="Winkler S."/>
            <person name="Jermiin L.S."/>
            <person name="Skirmuntt E.C."/>
            <person name="Katzourakis A."/>
            <person name="Burkitt-Gray L."/>
            <person name="Ray D.A."/>
            <person name="Sullivan K.A.M."/>
            <person name="Roscito J.G."/>
            <person name="Kirilenko B.M."/>
            <person name="Davalos L.M."/>
            <person name="Corthals A.P."/>
            <person name="Power M.L."/>
            <person name="Jones G."/>
            <person name="Ransome R.D."/>
            <person name="Dechmann D.K.N."/>
            <person name="Locatelli A.G."/>
            <person name="Puechmaille S.J."/>
            <person name="Fedrigo O."/>
            <person name="Jarvis E.D."/>
            <person name="Hiller M."/>
            <person name="Vernes S.C."/>
            <person name="Myers E.W."/>
            <person name="Teeling E.C."/>
        </authorList>
    </citation>
    <scope>NUCLEOTIDE SEQUENCE [LARGE SCALE GENOMIC DNA]</scope>
    <source>
        <strain evidence="2">Bat1K_MPI-CBG_1</strain>
    </source>
</reference>
<organism evidence="2 3">
    <name type="scientific">Phyllostomus discolor</name>
    <name type="common">pale spear-nosed bat</name>
    <dbReference type="NCBI Taxonomy" id="89673"/>
    <lineage>
        <taxon>Eukaryota</taxon>
        <taxon>Metazoa</taxon>
        <taxon>Chordata</taxon>
        <taxon>Craniata</taxon>
        <taxon>Vertebrata</taxon>
        <taxon>Euteleostomi</taxon>
        <taxon>Mammalia</taxon>
        <taxon>Eutheria</taxon>
        <taxon>Laurasiatheria</taxon>
        <taxon>Chiroptera</taxon>
        <taxon>Yangochiroptera</taxon>
        <taxon>Phyllostomidae</taxon>
        <taxon>Phyllostominae</taxon>
        <taxon>Phyllostomus</taxon>
    </lineage>
</organism>
<gene>
    <name evidence="2" type="ORF">HJG60_011602</name>
</gene>
<feature type="region of interest" description="Disordered" evidence="1">
    <location>
        <begin position="38"/>
        <end position="71"/>
    </location>
</feature>
<dbReference type="EMBL" id="JABVXQ010000007">
    <property type="protein sequence ID" value="KAF6099877.1"/>
    <property type="molecule type" value="Genomic_DNA"/>
</dbReference>
<feature type="compositionally biased region" description="Basic and acidic residues" evidence="1">
    <location>
        <begin position="102"/>
        <end position="114"/>
    </location>
</feature>